<proteinExistence type="predicted"/>
<dbReference type="Proteomes" id="UP000199046">
    <property type="component" value="Unassembled WGS sequence"/>
</dbReference>
<feature type="region of interest" description="Disordered" evidence="1">
    <location>
        <begin position="35"/>
        <end position="56"/>
    </location>
</feature>
<feature type="compositionally biased region" description="Basic and acidic residues" evidence="1">
    <location>
        <begin position="152"/>
        <end position="171"/>
    </location>
</feature>
<feature type="compositionally biased region" description="Basic and acidic residues" evidence="1">
    <location>
        <begin position="102"/>
        <end position="115"/>
    </location>
</feature>
<keyword evidence="3" id="KW-1185">Reference proteome</keyword>
<evidence type="ECO:0008006" key="4">
    <source>
        <dbReference type="Google" id="ProtNLM"/>
    </source>
</evidence>
<accession>A0A1I1JHD2</accession>
<dbReference type="RefSeq" id="WP_090132516.1">
    <property type="nucleotide sequence ID" value="NZ_FOLY01000003.1"/>
</dbReference>
<feature type="compositionally biased region" description="Basic and acidic residues" evidence="1">
    <location>
        <begin position="39"/>
        <end position="56"/>
    </location>
</feature>
<feature type="region of interest" description="Disordered" evidence="1">
    <location>
        <begin position="102"/>
        <end position="171"/>
    </location>
</feature>
<gene>
    <name evidence="2" type="ORF">SAMN05421848_1533</name>
</gene>
<dbReference type="STRING" id="402385.SAMN05421848_1533"/>
<dbReference type="AlphaFoldDB" id="A0A1I1JHD2"/>
<sequence>MEEQLVVAVYDTEANADAAMQDLRDAGIPEEAINRHAQTHHDSATAHEAHDKKEKPSIWQRIFGKHDEDTSAYDRNLERGATVIAVRAPSAELDNIESILERHDPIDIDEQHVEGSDGLATGTSMGTGSAPNMPPDTADRDTPPRVRRHTVNRPEDDGTSLRDDPLDPDRR</sequence>
<dbReference type="OrthoDB" id="6502941at2"/>
<organism evidence="2 3">
    <name type="scientific">Kushneria avicenniae</name>
    <dbReference type="NCBI Taxonomy" id="402385"/>
    <lineage>
        <taxon>Bacteria</taxon>
        <taxon>Pseudomonadati</taxon>
        <taxon>Pseudomonadota</taxon>
        <taxon>Gammaproteobacteria</taxon>
        <taxon>Oceanospirillales</taxon>
        <taxon>Halomonadaceae</taxon>
        <taxon>Kushneria</taxon>
    </lineage>
</organism>
<name>A0A1I1JHD2_9GAMM</name>
<evidence type="ECO:0000313" key="3">
    <source>
        <dbReference type="Proteomes" id="UP000199046"/>
    </source>
</evidence>
<dbReference type="EMBL" id="FOLY01000003">
    <property type="protein sequence ID" value="SFC47372.1"/>
    <property type="molecule type" value="Genomic_DNA"/>
</dbReference>
<protein>
    <recommendedName>
        <fullName evidence="4">Heat induced stress protein YflT</fullName>
    </recommendedName>
</protein>
<evidence type="ECO:0000256" key="1">
    <source>
        <dbReference type="SAM" id="MobiDB-lite"/>
    </source>
</evidence>
<evidence type="ECO:0000313" key="2">
    <source>
        <dbReference type="EMBL" id="SFC47372.1"/>
    </source>
</evidence>
<reference evidence="3" key="1">
    <citation type="submission" date="2016-10" db="EMBL/GenBank/DDBJ databases">
        <authorList>
            <person name="Varghese N."/>
            <person name="Submissions S."/>
        </authorList>
    </citation>
    <scope>NUCLEOTIDE SEQUENCE [LARGE SCALE GENOMIC DNA]</scope>
    <source>
        <strain evidence="3">DSM 23439</strain>
    </source>
</reference>
<feature type="compositionally biased region" description="Polar residues" evidence="1">
    <location>
        <begin position="121"/>
        <end position="130"/>
    </location>
</feature>